<comment type="caution">
    <text evidence="2">The sequence shown here is derived from an EMBL/GenBank/DDBJ whole genome shotgun (WGS) entry which is preliminary data.</text>
</comment>
<gene>
    <name evidence="2" type="ORF">OPV22_023626</name>
</gene>
<dbReference type="SMART" id="SM00612">
    <property type="entry name" value="Kelch"/>
    <property type="match status" value="2"/>
</dbReference>
<protein>
    <recommendedName>
        <fullName evidence="1">F-box domain-containing protein</fullName>
    </recommendedName>
</protein>
<dbReference type="AlphaFoldDB" id="A0AAV8QIG8"/>
<dbReference type="InterPro" id="IPR006652">
    <property type="entry name" value="Kelch_1"/>
</dbReference>
<sequence>MEDMIPGLTDDVERECLARVPYNAFPTLFSVCKRWRQVLRDPTFHRFRKSTGIAQPVVVLVQPFFTYSTWPEHTVYRLVIFEPVTGVWSSLPPCPNFTYGLPHLCRLAAVGTELVVVGGRRIDTCLRSNGVHVYDFVSGEWRHGSSLPSPLRFSFACAATHDSDKGCRTVYVAGGHDASRRALRSALAYDVAGDSWKPLPDMVSEPFNCRGVILRGKFLVLDRHCAEAFDAATGSWGPVEEFVPQGEEFPAMCIAGWDGSIYQCAGREVMVQLDGGVWASVAELPGEMRVALHAVAWEGKLVVMGVGTRKGALVANILDIKAITTMTTPASAAWTNVEVPPEYQRYVDAACCLVI</sequence>
<dbReference type="PANTHER" id="PTHR46407:SF3">
    <property type="entry name" value="OS02G0208700 PROTEIN"/>
    <property type="match status" value="1"/>
</dbReference>
<dbReference type="Proteomes" id="UP001222027">
    <property type="component" value="Unassembled WGS sequence"/>
</dbReference>
<organism evidence="2 3">
    <name type="scientific">Ensete ventricosum</name>
    <name type="common">Abyssinian banana</name>
    <name type="synonym">Musa ensete</name>
    <dbReference type="NCBI Taxonomy" id="4639"/>
    <lineage>
        <taxon>Eukaryota</taxon>
        <taxon>Viridiplantae</taxon>
        <taxon>Streptophyta</taxon>
        <taxon>Embryophyta</taxon>
        <taxon>Tracheophyta</taxon>
        <taxon>Spermatophyta</taxon>
        <taxon>Magnoliopsida</taxon>
        <taxon>Liliopsida</taxon>
        <taxon>Zingiberales</taxon>
        <taxon>Musaceae</taxon>
        <taxon>Ensete</taxon>
    </lineage>
</organism>
<dbReference type="CDD" id="cd22152">
    <property type="entry name" value="F-box_AtAFR-like"/>
    <property type="match status" value="1"/>
</dbReference>
<name>A0AAV8QIG8_ENSVE</name>
<dbReference type="Pfam" id="PF00646">
    <property type="entry name" value="F-box"/>
    <property type="match status" value="1"/>
</dbReference>
<dbReference type="GO" id="GO:0080037">
    <property type="term" value="P:negative regulation of cytokinin-activated signaling pathway"/>
    <property type="evidence" value="ECO:0007669"/>
    <property type="project" value="InterPro"/>
</dbReference>
<dbReference type="Gene3D" id="2.120.10.80">
    <property type="entry name" value="Kelch-type beta propeller"/>
    <property type="match status" value="1"/>
</dbReference>
<dbReference type="InterPro" id="IPR036047">
    <property type="entry name" value="F-box-like_dom_sf"/>
</dbReference>
<dbReference type="PANTHER" id="PTHR46407">
    <property type="entry name" value="OS02G0208700 PROTEIN"/>
    <property type="match status" value="1"/>
</dbReference>
<evidence type="ECO:0000259" key="1">
    <source>
        <dbReference type="Pfam" id="PF00646"/>
    </source>
</evidence>
<dbReference type="SUPFAM" id="SSF81383">
    <property type="entry name" value="F-box domain"/>
    <property type="match status" value="1"/>
</dbReference>
<dbReference type="Pfam" id="PF01344">
    <property type="entry name" value="Kelch_1"/>
    <property type="match status" value="2"/>
</dbReference>
<reference evidence="2 3" key="1">
    <citation type="submission" date="2022-12" db="EMBL/GenBank/DDBJ databases">
        <title>Chromosome-scale assembly of the Ensete ventricosum genome.</title>
        <authorList>
            <person name="Dussert Y."/>
            <person name="Stocks J."/>
            <person name="Wendawek A."/>
            <person name="Woldeyes F."/>
            <person name="Nichols R.A."/>
            <person name="Borrell J.S."/>
        </authorList>
    </citation>
    <scope>NUCLEOTIDE SEQUENCE [LARGE SCALE GENOMIC DNA]</scope>
    <source>
        <strain evidence="3">cv. Maze</strain>
        <tissue evidence="2">Seeds</tissue>
    </source>
</reference>
<feature type="domain" description="F-box" evidence="1">
    <location>
        <begin position="7"/>
        <end position="46"/>
    </location>
</feature>
<dbReference type="InterPro" id="IPR015915">
    <property type="entry name" value="Kelch-typ_b-propeller"/>
</dbReference>
<dbReference type="InterPro" id="IPR044595">
    <property type="entry name" value="KMD1-4"/>
</dbReference>
<dbReference type="InterPro" id="IPR001810">
    <property type="entry name" value="F-box_dom"/>
</dbReference>
<evidence type="ECO:0000313" key="2">
    <source>
        <dbReference type="EMBL" id="KAJ8479899.1"/>
    </source>
</evidence>
<accession>A0AAV8QIG8</accession>
<keyword evidence="3" id="KW-1185">Reference proteome</keyword>
<proteinExistence type="predicted"/>
<dbReference type="EMBL" id="JAQQAF010000006">
    <property type="protein sequence ID" value="KAJ8479899.1"/>
    <property type="molecule type" value="Genomic_DNA"/>
</dbReference>
<dbReference type="SUPFAM" id="SSF117281">
    <property type="entry name" value="Kelch motif"/>
    <property type="match status" value="1"/>
</dbReference>
<dbReference type="GO" id="GO:2000762">
    <property type="term" value="P:regulation of phenylpropanoid metabolic process"/>
    <property type="evidence" value="ECO:0007669"/>
    <property type="project" value="InterPro"/>
</dbReference>
<evidence type="ECO:0000313" key="3">
    <source>
        <dbReference type="Proteomes" id="UP001222027"/>
    </source>
</evidence>